<keyword evidence="1" id="KW-1133">Transmembrane helix</keyword>
<dbReference type="Pfam" id="PF00149">
    <property type="entry name" value="Metallophos"/>
    <property type="match status" value="1"/>
</dbReference>
<keyword evidence="4" id="KW-1185">Reference proteome</keyword>
<dbReference type="GO" id="GO:0016787">
    <property type="term" value="F:hydrolase activity"/>
    <property type="evidence" value="ECO:0007669"/>
    <property type="project" value="InterPro"/>
</dbReference>
<evidence type="ECO:0000256" key="1">
    <source>
        <dbReference type="SAM" id="Phobius"/>
    </source>
</evidence>
<sequence length="1188" mass="136406">MEKWGLNQRLVFGLTQGIDTLWLRMHWRICRLQFPPTPNYSGDSQTGRLSRSHRLSSSVSISVPFSLNMSLRHSIEHAAGVESSISLSNIVTKSKLTLSKYNQRLVDFVEDVACSLFVGKCMKCLEKFEVQNDCLMGNNKQSMSPLLDTLKMERVSTILNPAYPYPHEHSRHTIMAVVVGCLFFISSDNIHTLIQKLDSNVKWWSMYLCLIGFFYFFSSPFIGKTIKPSYSNFSRWYVVWTFVAALYHLPSFQSMGVDLRMNLSLFLTIYVSSVVFLTAFHIIFLGLWYVGIVARVAGKRPEFFTIIQNCAVISIACCVFYSHCGNRAIQRDKYLHQRNSFYSMLFMKSEDGNSWLSNFLHMYELKDQICSSWFAPVGSASDYPLLSKWVIYGELVCSGSCAGPSDEISPLYSLWATFIGLYIANYVVERSTGWALTHPLSLSEYERLKKQMKPDFLDMVPWYSGTSADLFKTMFDLLVSVTLFVGRFDMRMMQAAMNKVPDEAKDGDLLYDHLNERDELWFDFVADTGDGGNSSYAVARLLAQPSIQLKTDSPMYALPRGDLLLIGGDLAYPNPSMFTYEKRFFCPFESALQPPPWYKAEHIALIKPEIPFGITDLHQYDGPQCFIIPGNHDWFDGLHTFMRYICHKSWLGGWLLPQKKSYFALQLPKGWWIFGLDLALHCDIDVYQFKFFAELCKDKIGENDSVIVMTHEPNWLLDWYWNETTGKNASHLICDYLKGRCKLRIAGDLHHYMRHSVVSSEKPVHVQHLLVNGCGGAFLHPTHVFKNFSKFHGAAYDSKATYPSFDDSSKIALGNILKFRKKNWQFDIIGGVIYFVLVFSMFPQCNVIRILQEDSWLGRLKSFLTTLCNAFVCMLQYSYVSSAGTLILMMSSYSFVPSKLSRKRRALIGVLHVLAHMVASFILMLLLELGIEICIRNHLLATSGYHTLYEWYRAMEIEHFPDPTGLRARMEKWTFGLYPACIKYLMSAFDIPEVMAVTRGNICNSGMESLSRGSAIIYYASVFLYFWVFSTPVVSLIFGSYLYICINWFHIHFDEAFSSLRIANYKAFTRFHITVDGDLEVFTLAVDKVPKSWNLDPEWDAEVRLPQQLSHHRRFPSKWKAASGPDPINSVRVVDHFVIERTKPNRSPRPTLNSSVKLICVFWSANIKPADLMQTRFPRCLRLEMGHD</sequence>
<dbReference type="EMBL" id="CP097502">
    <property type="protein sequence ID" value="URD73097.1"/>
    <property type="molecule type" value="Genomic_DNA"/>
</dbReference>
<feature type="transmembrane region" description="Helical" evidence="1">
    <location>
        <begin position="265"/>
        <end position="291"/>
    </location>
</feature>
<dbReference type="InterPro" id="IPR004843">
    <property type="entry name" value="Calcineurin-like_PHP"/>
</dbReference>
<reference evidence="3" key="1">
    <citation type="submission" date="2022-05" db="EMBL/GenBank/DDBJ databases">
        <title>The Musa troglodytarum L. genome provides insights into the mechanism of non-climacteric behaviour and enrichment of carotenoids.</title>
        <authorList>
            <person name="Wang J."/>
        </authorList>
    </citation>
    <scope>NUCLEOTIDE SEQUENCE</scope>
    <source>
        <tissue evidence="3">Leaf</tissue>
    </source>
</reference>
<evidence type="ECO:0000313" key="4">
    <source>
        <dbReference type="Proteomes" id="UP001055439"/>
    </source>
</evidence>
<feature type="transmembrane region" description="Helical" evidence="1">
    <location>
        <begin position="1016"/>
        <end position="1044"/>
    </location>
</feature>
<proteinExistence type="predicted"/>
<evidence type="ECO:0000313" key="3">
    <source>
        <dbReference type="EMBL" id="URD73097.1"/>
    </source>
</evidence>
<feature type="transmembrane region" description="Helical" evidence="1">
    <location>
        <begin position="303"/>
        <end position="323"/>
    </location>
</feature>
<dbReference type="PANTHER" id="PTHR34211:SF3">
    <property type="entry name" value="CALCINEURIN-LIKE METALLO-PHOSPHOESTERASE SUPERFAMILY PROTEIN"/>
    <property type="match status" value="1"/>
</dbReference>
<organism evidence="3 4">
    <name type="scientific">Musa troglodytarum</name>
    <name type="common">fe'i banana</name>
    <dbReference type="NCBI Taxonomy" id="320322"/>
    <lineage>
        <taxon>Eukaryota</taxon>
        <taxon>Viridiplantae</taxon>
        <taxon>Streptophyta</taxon>
        <taxon>Embryophyta</taxon>
        <taxon>Tracheophyta</taxon>
        <taxon>Spermatophyta</taxon>
        <taxon>Magnoliopsida</taxon>
        <taxon>Liliopsida</taxon>
        <taxon>Zingiberales</taxon>
        <taxon>Musaceae</taxon>
        <taxon>Musa</taxon>
    </lineage>
</organism>
<feature type="transmembrane region" description="Helical" evidence="1">
    <location>
        <begin position="863"/>
        <end position="887"/>
    </location>
</feature>
<name>A0A9E7JAE0_9LILI</name>
<dbReference type="OrthoDB" id="1883418at2759"/>
<dbReference type="Proteomes" id="UP001055439">
    <property type="component" value="Chromosome 1"/>
</dbReference>
<dbReference type="AlphaFoldDB" id="A0A9E7JAE0"/>
<dbReference type="Gene3D" id="3.60.21.10">
    <property type="match status" value="1"/>
</dbReference>
<evidence type="ECO:0000259" key="2">
    <source>
        <dbReference type="Pfam" id="PF00149"/>
    </source>
</evidence>
<dbReference type="PANTHER" id="PTHR34211">
    <property type="entry name" value="CALCINEURIN-LIKE METALLO-PHOSPHOESTERASE SUPERFAMILY PROTEIN"/>
    <property type="match status" value="1"/>
</dbReference>
<feature type="domain" description="Calcineurin-like phosphoesterase" evidence="2">
    <location>
        <begin position="523"/>
        <end position="725"/>
    </location>
</feature>
<feature type="transmembrane region" description="Helical" evidence="1">
    <location>
        <begin position="824"/>
        <end position="842"/>
    </location>
</feature>
<dbReference type="InterPro" id="IPR029052">
    <property type="entry name" value="Metallo-depent_PP-like"/>
</dbReference>
<protein>
    <submittedName>
        <fullName evidence="3">Calcineurin-like phosphoesterase</fullName>
    </submittedName>
</protein>
<dbReference type="SUPFAM" id="SSF56300">
    <property type="entry name" value="Metallo-dependent phosphatases"/>
    <property type="match status" value="1"/>
</dbReference>
<keyword evidence="1" id="KW-0812">Transmembrane</keyword>
<keyword evidence="1" id="KW-0472">Membrane</keyword>
<accession>A0A9E7JAE0</accession>
<feature type="transmembrane region" description="Helical" evidence="1">
    <location>
        <begin position="173"/>
        <end position="191"/>
    </location>
</feature>
<feature type="transmembrane region" description="Helical" evidence="1">
    <location>
        <begin position="203"/>
        <end position="223"/>
    </location>
</feature>
<feature type="transmembrane region" description="Helical" evidence="1">
    <location>
        <begin position="907"/>
        <end position="927"/>
    </location>
</feature>
<gene>
    <name evidence="3" type="ORF">MUK42_08339</name>
</gene>
<feature type="transmembrane region" description="Helical" evidence="1">
    <location>
        <begin position="235"/>
        <end position="253"/>
    </location>
</feature>